<evidence type="ECO:0000313" key="2">
    <source>
        <dbReference type="EMBL" id="KAK4457975.1"/>
    </source>
</evidence>
<proteinExistence type="predicted"/>
<sequence>MFVFIFLSFFNGYFFGGRIGSWNHEFNIRWSTLFFVLFILISIFTTFVLSSQQLDMMYL</sequence>
<evidence type="ECO:0000256" key="1">
    <source>
        <dbReference type="SAM" id="Phobius"/>
    </source>
</evidence>
<keyword evidence="3" id="KW-1185">Reference proteome</keyword>
<gene>
    <name evidence="2" type="ORF">QBC42DRAFT_277833</name>
</gene>
<feature type="non-terminal residue" evidence="2">
    <location>
        <position position="59"/>
    </location>
</feature>
<reference evidence="2" key="1">
    <citation type="journal article" date="2023" name="Mol. Phylogenet. Evol.">
        <title>Genome-scale phylogeny and comparative genomics of the fungal order Sordariales.</title>
        <authorList>
            <person name="Hensen N."/>
            <person name="Bonometti L."/>
            <person name="Westerberg I."/>
            <person name="Brannstrom I.O."/>
            <person name="Guillou S."/>
            <person name="Cros-Aarteil S."/>
            <person name="Calhoun S."/>
            <person name="Haridas S."/>
            <person name="Kuo A."/>
            <person name="Mondo S."/>
            <person name="Pangilinan J."/>
            <person name="Riley R."/>
            <person name="LaButti K."/>
            <person name="Andreopoulos B."/>
            <person name="Lipzen A."/>
            <person name="Chen C."/>
            <person name="Yan M."/>
            <person name="Daum C."/>
            <person name="Ng V."/>
            <person name="Clum A."/>
            <person name="Steindorff A."/>
            <person name="Ohm R.A."/>
            <person name="Martin F."/>
            <person name="Silar P."/>
            <person name="Natvig D.O."/>
            <person name="Lalanne C."/>
            <person name="Gautier V."/>
            <person name="Ament-Velasquez S.L."/>
            <person name="Kruys A."/>
            <person name="Hutchinson M.I."/>
            <person name="Powell A.J."/>
            <person name="Barry K."/>
            <person name="Miller A.N."/>
            <person name="Grigoriev I.V."/>
            <person name="Debuchy R."/>
            <person name="Gladieux P."/>
            <person name="Hiltunen Thoren M."/>
            <person name="Johannesson H."/>
        </authorList>
    </citation>
    <scope>NUCLEOTIDE SEQUENCE</scope>
    <source>
        <strain evidence="2">PSN324</strain>
    </source>
</reference>
<protein>
    <recommendedName>
        <fullName evidence="4">NADH dehydrogenase subunit 5</fullName>
    </recommendedName>
</protein>
<name>A0AAV9HBF8_9PEZI</name>
<feature type="transmembrane region" description="Helical" evidence="1">
    <location>
        <begin position="32"/>
        <end position="50"/>
    </location>
</feature>
<keyword evidence="1" id="KW-1133">Transmembrane helix</keyword>
<evidence type="ECO:0008006" key="4">
    <source>
        <dbReference type="Google" id="ProtNLM"/>
    </source>
</evidence>
<keyword evidence="1" id="KW-0472">Membrane</keyword>
<keyword evidence="1" id="KW-0812">Transmembrane</keyword>
<accession>A0AAV9HBF8</accession>
<evidence type="ECO:0000313" key="3">
    <source>
        <dbReference type="Proteomes" id="UP001321749"/>
    </source>
</evidence>
<reference evidence="2" key="2">
    <citation type="submission" date="2023-06" db="EMBL/GenBank/DDBJ databases">
        <authorList>
            <consortium name="Lawrence Berkeley National Laboratory"/>
            <person name="Mondo S.J."/>
            <person name="Hensen N."/>
            <person name="Bonometti L."/>
            <person name="Westerberg I."/>
            <person name="Brannstrom I.O."/>
            <person name="Guillou S."/>
            <person name="Cros-Aarteil S."/>
            <person name="Calhoun S."/>
            <person name="Haridas S."/>
            <person name="Kuo A."/>
            <person name="Pangilinan J."/>
            <person name="Riley R."/>
            <person name="Labutti K."/>
            <person name="Andreopoulos B."/>
            <person name="Lipzen A."/>
            <person name="Chen C."/>
            <person name="Yanf M."/>
            <person name="Daum C."/>
            <person name="Ng V."/>
            <person name="Clum A."/>
            <person name="Steindorff A."/>
            <person name="Ohm R."/>
            <person name="Martin F."/>
            <person name="Silar P."/>
            <person name="Natvig D."/>
            <person name="Lalanne C."/>
            <person name="Gautier V."/>
            <person name="Ament-Velasquez S.L."/>
            <person name="Kruys A."/>
            <person name="Hutchinson M.I."/>
            <person name="Powell A.J."/>
            <person name="Barry K."/>
            <person name="Miller A.N."/>
            <person name="Grigoriev I.V."/>
            <person name="Debuchy R."/>
            <person name="Gladieux P."/>
            <person name="Thoren M.H."/>
            <person name="Johannesson H."/>
        </authorList>
    </citation>
    <scope>NUCLEOTIDE SEQUENCE</scope>
    <source>
        <strain evidence="2">PSN324</strain>
    </source>
</reference>
<dbReference type="Proteomes" id="UP001321749">
    <property type="component" value="Unassembled WGS sequence"/>
</dbReference>
<dbReference type="AlphaFoldDB" id="A0AAV9HBF8"/>
<organism evidence="2 3">
    <name type="scientific">Cladorrhinum samala</name>
    <dbReference type="NCBI Taxonomy" id="585594"/>
    <lineage>
        <taxon>Eukaryota</taxon>
        <taxon>Fungi</taxon>
        <taxon>Dikarya</taxon>
        <taxon>Ascomycota</taxon>
        <taxon>Pezizomycotina</taxon>
        <taxon>Sordariomycetes</taxon>
        <taxon>Sordariomycetidae</taxon>
        <taxon>Sordariales</taxon>
        <taxon>Podosporaceae</taxon>
        <taxon>Cladorrhinum</taxon>
    </lineage>
</organism>
<comment type="caution">
    <text evidence="2">The sequence shown here is derived from an EMBL/GenBank/DDBJ whole genome shotgun (WGS) entry which is preliminary data.</text>
</comment>
<dbReference type="EMBL" id="MU865088">
    <property type="protein sequence ID" value="KAK4457975.1"/>
    <property type="molecule type" value="Genomic_DNA"/>
</dbReference>